<keyword evidence="2 8" id="KW-0732">Signal</keyword>
<comment type="caution">
    <text evidence="9">The sequence shown here is derived from an EMBL/GenBank/DDBJ whole genome shotgun (WGS) entry which is preliminary data.</text>
</comment>
<dbReference type="Proteomes" id="UP000017819">
    <property type="component" value="Unassembled WGS sequence"/>
</dbReference>
<dbReference type="eggNOG" id="ENOG5031B45">
    <property type="taxonomic scope" value="Bacteria"/>
</dbReference>
<evidence type="ECO:0000313" key="9">
    <source>
        <dbReference type="EMBL" id="ESR25909.1"/>
    </source>
</evidence>
<accession>V4RKU5</accession>
<comment type="subcellular location">
    <subcellularLocation>
        <location evidence="1">Cell outer membrane</location>
        <topology evidence="1">Lipid-anchor</topology>
    </subcellularLocation>
</comment>
<feature type="signal peptide" evidence="8">
    <location>
        <begin position="1"/>
        <end position="19"/>
    </location>
</feature>
<gene>
    <name evidence="9" type="ORF">N177_1244</name>
</gene>
<keyword evidence="6" id="KW-0449">Lipoprotein</keyword>
<evidence type="ECO:0000256" key="3">
    <source>
        <dbReference type="ARBA" id="ARBA00023136"/>
    </source>
</evidence>
<comment type="similarity">
    <text evidence="7">Belongs to the rhizobiaceae omp10 lipoprotein family.</text>
</comment>
<keyword evidence="10" id="KW-1185">Reference proteome</keyword>
<dbReference type="OrthoDB" id="7889062at2"/>
<name>V4RKU5_9HYPH</name>
<dbReference type="PROSITE" id="PS51257">
    <property type="entry name" value="PROKAR_LIPOPROTEIN"/>
    <property type="match status" value="1"/>
</dbReference>
<evidence type="ECO:0000256" key="6">
    <source>
        <dbReference type="ARBA" id="ARBA00023288"/>
    </source>
</evidence>
<dbReference type="AlphaFoldDB" id="V4RKU5"/>
<evidence type="ECO:0000256" key="5">
    <source>
        <dbReference type="ARBA" id="ARBA00023237"/>
    </source>
</evidence>
<protein>
    <recommendedName>
        <fullName evidence="11">Outer membrane lipoprotein omp10</fullName>
    </recommendedName>
</protein>
<feature type="chain" id="PRO_5004726688" description="Outer membrane lipoprotein omp10" evidence="8">
    <location>
        <begin position="20"/>
        <end position="129"/>
    </location>
</feature>
<evidence type="ECO:0000256" key="4">
    <source>
        <dbReference type="ARBA" id="ARBA00023139"/>
    </source>
</evidence>
<dbReference type="EMBL" id="AWXZ01000017">
    <property type="protein sequence ID" value="ESR25909.1"/>
    <property type="molecule type" value="Genomic_DNA"/>
</dbReference>
<keyword evidence="4" id="KW-0564">Palmitate</keyword>
<dbReference type="Pfam" id="PF26368">
    <property type="entry name" value="OMP10"/>
    <property type="match status" value="1"/>
</dbReference>
<reference evidence="9 10" key="1">
    <citation type="journal article" date="2014" name="Genome Announc.">
        <title>Draft Genome Sequence of Lutibaculum baratangense Strain AMV1T, Isolated from a Mud Volcano in Andamans, India.</title>
        <authorList>
            <person name="Singh A."/>
            <person name="Sreenivas A."/>
            <person name="Sathyanarayana Reddy G."/>
            <person name="Pinnaka A.K."/>
            <person name="Shivaji S."/>
        </authorList>
    </citation>
    <scope>NUCLEOTIDE SEQUENCE [LARGE SCALE GENOMIC DNA]</scope>
    <source>
        <strain evidence="9 10">AMV1</strain>
    </source>
</reference>
<sequence>MKKQISTLAALVTLATGLAACQGGGQEMAMAPGRAPAAAPAPSPMDGRWASADGIFVANFRGGSFQSVDAQTGAVLANGSYTMSGGRAQLDWLSTSSNERRSATCSFQGQARLSCTQSSGASFELQRTA</sequence>
<keyword evidence="3" id="KW-0472">Membrane</keyword>
<keyword evidence="5" id="KW-0998">Cell outer membrane</keyword>
<evidence type="ECO:0000313" key="10">
    <source>
        <dbReference type="Proteomes" id="UP000017819"/>
    </source>
</evidence>
<proteinExistence type="inferred from homology"/>
<evidence type="ECO:0000256" key="7">
    <source>
        <dbReference type="ARBA" id="ARBA00044505"/>
    </source>
</evidence>
<dbReference type="InterPro" id="IPR049857">
    <property type="entry name" value="Omp10-like"/>
</dbReference>
<evidence type="ECO:0000256" key="1">
    <source>
        <dbReference type="ARBA" id="ARBA00004459"/>
    </source>
</evidence>
<evidence type="ECO:0000256" key="2">
    <source>
        <dbReference type="ARBA" id="ARBA00022729"/>
    </source>
</evidence>
<evidence type="ECO:0000256" key="8">
    <source>
        <dbReference type="SAM" id="SignalP"/>
    </source>
</evidence>
<dbReference type="STRING" id="631454.N177_1244"/>
<organism evidence="9 10">
    <name type="scientific">Lutibaculum baratangense AMV1</name>
    <dbReference type="NCBI Taxonomy" id="631454"/>
    <lineage>
        <taxon>Bacteria</taxon>
        <taxon>Pseudomonadati</taxon>
        <taxon>Pseudomonadota</taxon>
        <taxon>Alphaproteobacteria</taxon>
        <taxon>Hyphomicrobiales</taxon>
        <taxon>Tepidamorphaceae</taxon>
        <taxon>Lutibaculum</taxon>
    </lineage>
</organism>
<dbReference type="RefSeq" id="WP_023431389.1">
    <property type="nucleotide sequence ID" value="NZ_AWXZ01000017.1"/>
</dbReference>
<evidence type="ECO:0008006" key="11">
    <source>
        <dbReference type="Google" id="ProtNLM"/>
    </source>
</evidence>